<feature type="non-terminal residue" evidence="2">
    <location>
        <position position="92"/>
    </location>
</feature>
<proteinExistence type="predicted"/>
<dbReference type="EMBL" id="CABDUW010001173">
    <property type="protein sequence ID" value="VTJ79335.1"/>
    <property type="molecule type" value="Genomic_DNA"/>
</dbReference>
<dbReference type="AlphaFoldDB" id="A0A5E4CC67"/>
<accession>A0A5E4CC67</accession>
<name>A0A5E4CC67_MARMO</name>
<protein>
    <submittedName>
        <fullName evidence="2">Uncharacterized protein</fullName>
    </submittedName>
</protein>
<feature type="compositionally biased region" description="Polar residues" evidence="1">
    <location>
        <begin position="1"/>
        <end position="13"/>
    </location>
</feature>
<reference evidence="2" key="1">
    <citation type="submission" date="2019-04" db="EMBL/GenBank/DDBJ databases">
        <authorList>
            <person name="Alioto T."/>
            <person name="Alioto T."/>
        </authorList>
    </citation>
    <scope>NUCLEOTIDE SEQUENCE [LARGE SCALE GENOMIC DNA]</scope>
</reference>
<evidence type="ECO:0000313" key="2">
    <source>
        <dbReference type="EMBL" id="VTJ79335.1"/>
    </source>
</evidence>
<organism evidence="2 3">
    <name type="scientific">Marmota monax</name>
    <name type="common">Woodchuck</name>
    <dbReference type="NCBI Taxonomy" id="9995"/>
    <lineage>
        <taxon>Eukaryota</taxon>
        <taxon>Metazoa</taxon>
        <taxon>Chordata</taxon>
        <taxon>Craniata</taxon>
        <taxon>Vertebrata</taxon>
        <taxon>Euteleostomi</taxon>
        <taxon>Mammalia</taxon>
        <taxon>Eutheria</taxon>
        <taxon>Euarchontoglires</taxon>
        <taxon>Glires</taxon>
        <taxon>Rodentia</taxon>
        <taxon>Sciuromorpha</taxon>
        <taxon>Sciuridae</taxon>
        <taxon>Xerinae</taxon>
        <taxon>Marmotini</taxon>
        <taxon>Marmota</taxon>
    </lineage>
</organism>
<gene>
    <name evidence="2" type="ORF">MONAX_5E002691</name>
</gene>
<evidence type="ECO:0000313" key="3">
    <source>
        <dbReference type="Proteomes" id="UP000335636"/>
    </source>
</evidence>
<evidence type="ECO:0000256" key="1">
    <source>
        <dbReference type="SAM" id="MobiDB-lite"/>
    </source>
</evidence>
<sequence length="92" mass="10477">MGCNQTWSQSTPLGSGSSSSGNGCWQEAVGQQQRWQLQLWRQHHQAISGGMQQCRFSCIWGSTVFCGSNTQNEDLQATSGWQQRNQRQQQWR</sequence>
<keyword evidence="3" id="KW-1185">Reference proteome</keyword>
<dbReference type="Proteomes" id="UP000335636">
    <property type="component" value="Unassembled WGS sequence"/>
</dbReference>
<comment type="caution">
    <text evidence="2">The sequence shown here is derived from an EMBL/GenBank/DDBJ whole genome shotgun (WGS) entry which is preliminary data.</text>
</comment>
<feature type="region of interest" description="Disordered" evidence="1">
    <location>
        <begin position="1"/>
        <end position="25"/>
    </location>
</feature>